<comment type="subcellular location">
    <subcellularLocation>
        <location evidence="1">Secreted</location>
    </subcellularLocation>
</comment>
<keyword evidence="10" id="KW-1185">Reference proteome</keyword>
<dbReference type="Gene3D" id="1.10.2010.10">
    <property type="entry name" value="Crustacean CHH/MIH/GIH neurohormone"/>
    <property type="match status" value="1"/>
</dbReference>
<evidence type="ECO:0000256" key="5">
    <source>
        <dbReference type="ARBA" id="ARBA00022702"/>
    </source>
</evidence>
<keyword evidence="6 7" id="KW-1015">Disulfide bond</keyword>
<dbReference type="InterPro" id="IPR000346">
    <property type="entry name" value="Hyperglycemic1"/>
</dbReference>
<feature type="disulfide bond" evidence="7">
    <location>
        <begin position="60"/>
        <end position="86"/>
    </location>
</feature>
<feature type="signal peptide" evidence="8">
    <location>
        <begin position="1"/>
        <end position="31"/>
    </location>
</feature>
<evidence type="ECO:0000256" key="6">
    <source>
        <dbReference type="ARBA" id="ARBA00023157"/>
    </source>
</evidence>
<dbReference type="PANTHER" id="PTHR35981">
    <property type="entry name" value="ION TRANSPORT PEPTIDE, ISOFORM C"/>
    <property type="match status" value="1"/>
</dbReference>
<dbReference type="PRINTS" id="PR00548">
    <property type="entry name" value="HYPRGLYCEMC1"/>
</dbReference>
<dbReference type="GO" id="GO:0005184">
    <property type="term" value="F:neuropeptide hormone activity"/>
    <property type="evidence" value="ECO:0007669"/>
    <property type="project" value="InterPro"/>
</dbReference>
<evidence type="ECO:0000256" key="2">
    <source>
        <dbReference type="ARBA" id="ARBA00005447"/>
    </source>
</evidence>
<feature type="disulfide bond" evidence="7">
    <location>
        <begin position="57"/>
        <end position="73"/>
    </location>
</feature>
<feature type="chain" id="PRO_5040272594" evidence="8">
    <location>
        <begin position="32"/>
        <end position="108"/>
    </location>
</feature>
<dbReference type="AlphaFoldDB" id="A0A9Q0N8I0"/>
<dbReference type="EMBL" id="WJQU01000002">
    <property type="protein sequence ID" value="KAJ6644559.1"/>
    <property type="molecule type" value="Genomic_DNA"/>
</dbReference>
<protein>
    <submittedName>
        <fullName evidence="9">Ion transport peptide-like</fullName>
    </submittedName>
</protein>
<evidence type="ECO:0000256" key="8">
    <source>
        <dbReference type="SAM" id="SignalP"/>
    </source>
</evidence>
<dbReference type="PRINTS" id="PR00550">
    <property type="entry name" value="HYPRGLYCEMIC"/>
</dbReference>
<sequence>MYMCSRNLAISVALILVLLPLFNSLPHHSLAKRSTFFEIECKGVFNKSIFYRLDRICEDCYQLFREPEIHQGCKEKCFSTEFFTGCVEALLLQEEIDKFEKWREMLGK</sequence>
<dbReference type="Pfam" id="PF01147">
    <property type="entry name" value="Crust_neurohorm"/>
    <property type="match status" value="1"/>
</dbReference>
<gene>
    <name evidence="9" type="primary">ITPL</name>
    <name evidence="9" type="ORF">Bhyg_09528</name>
</gene>
<evidence type="ECO:0000256" key="3">
    <source>
        <dbReference type="ARBA" id="ARBA00022525"/>
    </source>
</evidence>
<keyword evidence="4" id="KW-0165">Cleavage on pair of basic residues</keyword>
<dbReference type="FunFam" id="1.10.2010.10:FF:000001">
    <property type="entry name" value="Ion transport peptide isoform C"/>
    <property type="match status" value="1"/>
</dbReference>
<proteinExistence type="inferred from homology"/>
<evidence type="ECO:0000313" key="9">
    <source>
        <dbReference type="EMBL" id="KAJ6644559.1"/>
    </source>
</evidence>
<comment type="caution">
    <text evidence="9">The sequence shown here is derived from an EMBL/GenBank/DDBJ whole genome shotgun (WGS) entry which is preliminary data.</text>
</comment>
<evidence type="ECO:0000256" key="7">
    <source>
        <dbReference type="PIRSR" id="PIRSR631098-51"/>
    </source>
</evidence>
<evidence type="ECO:0000256" key="1">
    <source>
        <dbReference type="ARBA" id="ARBA00004613"/>
    </source>
</evidence>
<dbReference type="GO" id="GO:0005576">
    <property type="term" value="C:extracellular region"/>
    <property type="evidence" value="ECO:0007669"/>
    <property type="project" value="UniProtKB-SubCell"/>
</dbReference>
<keyword evidence="8" id="KW-0732">Signal</keyword>
<comment type="similarity">
    <text evidence="2">Belongs to the arthropod CHH/MIH/GIH/VIH hormone family.</text>
</comment>
<dbReference type="PANTHER" id="PTHR35981:SF2">
    <property type="entry name" value="ION TRANSPORT PEPTIDE, ISOFORM C"/>
    <property type="match status" value="1"/>
</dbReference>
<organism evidence="9 10">
    <name type="scientific">Pseudolycoriella hygida</name>
    <dbReference type="NCBI Taxonomy" id="35572"/>
    <lineage>
        <taxon>Eukaryota</taxon>
        <taxon>Metazoa</taxon>
        <taxon>Ecdysozoa</taxon>
        <taxon>Arthropoda</taxon>
        <taxon>Hexapoda</taxon>
        <taxon>Insecta</taxon>
        <taxon>Pterygota</taxon>
        <taxon>Neoptera</taxon>
        <taxon>Endopterygota</taxon>
        <taxon>Diptera</taxon>
        <taxon>Nematocera</taxon>
        <taxon>Sciaroidea</taxon>
        <taxon>Sciaridae</taxon>
        <taxon>Pseudolycoriella</taxon>
    </lineage>
</organism>
<keyword evidence="5" id="KW-0372">Hormone</keyword>
<dbReference type="GO" id="GO:0007623">
    <property type="term" value="P:circadian rhythm"/>
    <property type="evidence" value="ECO:0007669"/>
    <property type="project" value="TreeGrafter"/>
</dbReference>
<name>A0A9Q0N8I0_9DIPT</name>
<dbReference type="InterPro" id="IPR031098">
    <property type="entry name" value="Crust_neurohorm"/>
</dbReference>
<dbReference type="InterPro" id="IPR035957">
    <property type="entry name" value="Crust_neurohorm_sf"/>
</dbReference>
<dbReference type="OrthoDB" id="6365952at2759"/>
<reference evidence="9" key="1">
    <citation type="submission" date="2022-07" db="EMBL/GenBank/DDBJ databases">
        <authorList>
            <person name="Trinca V."/>
            <person name="Uliana J.V.C."/>
            <person name="Torres T.T."/>
            <person name="Ward R.J."/>
            <person name="Monesi N."/>
        </authorList>
    </citation>
    <scope>NUCLEOTIDE SEQUENCE</scope>
    <source>
        <strain evidence="9">HSMRA1968</strain>
        <tissue evidence="9">Whole embryos</tissue>
    </source>
</reference>
<feature type="disulfide bond" evidence="7">
    <location>
        <begin position="41"/>
        <end position="77"/>
    </location>
</feature>
<dbReference type="Proteomes" id="UP001151699">
    <property type="component" value="Chromosome B"/>
</dbReference>
<keyword evidence="3" id="KW-0964">Secreted</keyword>
<evidence type="ECO:0000313" key="10">
    <source>
        <dbReference type="Proteomes" id="UP001151699"/>
    </source>
</evidence>
<accession>A0A9Q0N8I0</accession>
<evidence type="ECO:0000256" key="4">
    <source>
        <dbReference type="ARBA" id="ARBA00022685"/>
    </source>
</evidence>
<dbReference type="InterPro" id="IPR001166">
    <property type="entry name" value="Hyperglycemic"/>
</dbReference>
<dbReference type="SUPFAM" id="SSF81778">
    <property type="entry name" value="Crustacean CHH/MIH/GIH neurohormone"/>
    <property type="match status" value="1"/>
</dbReference>